<protein>
    <recommendedName>
        <fullName evidence="2">histidine kinase</fullName>
        <ecNumber evidence="2">2.7.13.3</ecNumber>
    </recommendedName>
</protein>
<keyword evidence="8" id="KW-0067">ATP-binding</keyword>
<proteinExistence type="predicted"/>
<dbReference type="Proteomes" id="UP000215595">
    <property type="component" value="Unassembled WGS sequence"/>
</dbReference>
<evidence type="ECO:0000256" key="4">
    <source>
        <dbReference type="ARBA" id="ARBA00022679"/>
    </source>
</evidence>
<feature type="domain" description="PAC" evidence="9">
    <location>
        <begin position="83"/>
        <end position="142"/>
    </location>
</feature>
<gene>
    <name evidence="10" type="ORF">B7Z01_12840</name>
</gene>
<comment type="catalytic activity">
    <reaction evidence="1">
        <text>ATP + protein L-histidine = ADP + protein N-phospho-L-histidine.</text>
        <dbReference type="EC" id="2.7.13.3"/>
    </reaction>
</comment>
<evidence type="ECO:0000256" key="8">
    <source>
        <dbReference type="ARBA" id="ARBA00022840"/>
    </source>
</evidence>
<dbReference type="SUPFAM" id="SSF55785">
    <property type="entry name" value="PYP-like sensor domain (PAS domain)"/>
    <property type="match status" value="1"/>
</dbReference>
<dbReference type="InterPro" id="IPR011102">
    <property type="entry name" value="Sig_transdc_His_kinase_HWE"/>
</dbReference>
<dbReference type="InterPro" id="IPR000700">
    <property type="entry name" value="PAS-assoc_C"/>
</dbReference>
<evidence type="ECO:0000256" key="3">
    <source>
        <dbReference type="ARBA" id="ARBA00022553"/>
    </source>
</evidence>
<comment type="caution">
    <text evidence="10">The sequence shown here is derived from an EMBL/GenBank/DDBJ whole genome shotgun (WGS) entry which is preliminary data.</text>
</comment>
<dbReference type="Gene3D" id="3.30.565.10">
    <property type="entry name" value="Histidine kinase-like ATPase, C-terminal domain"/>
    <property type="match status" value="1"/>
</dbReference>
<evidence type="ECO:0000313" key="10">
    <source>
        <dbReference type="EMBL" id="OYX31319.1"/>
    </source>
</evidence>
<evidence type="ECO:0000256" key="2">
    <source>
        <dbReference type="ARBA" id="ARBA00012438"/>
    </source>
</evidence>
<dbReference type="Pfam" id="PF08448">
    <property type="entry name" value="PAS_4"/>
    <property type="match status" value="1"/>
</dbReference>
<dbReference type="InterPro" id="IPR013656">
    <property type="entry name" value="PAS_4"/>
</dbReference>
<dbReference type="Pfam" id="PF07536">
    <property type="entry name" value="HWE_HK"/>
    <property type="match status" value="1"/>
</dbReference>
<dbReference type="GO" id="GO:0005524">
    <property type="term" value="F:ATP binding"/>
    <property type="evidence" value="ECO:0007669"/>
    <property type="project" value="UniProtKB-KW"/>
</dbReference>
<evidence type="ECO:0000313" key="11">
    <source>
        <dbReference type="Proteomes" id="UP000215595"/>
    </source>
</evidence>
<keyword evidence="6" id="KW-0547">Nucleotide-binding</keyword>
<organism evidence="10 11">
    <name type="scientific">Brevundimonas subvibrioides</name>
    <dbReference type="NCBI Taxonomy" id="74313"/>
    <lineage>
        <taxon>Bacteria</taxon>
        <taxon>Pseudomonadati</taxon>
        <taxon>Pseudomonadota</taxon>
        <taxon>Alphaproteobacteria</taxon>
        <taxon>Caulobacterales</taxon>
        <taxon>Caulobacteraceae</taxon>
        <taxon>Brevundimonas</taxon>
    </lineage>
</organism>
<keyword evidence="4" id="KW-0808">Transferase</keyword>
<dbReference type="Gene3D" id="3.30.450.20">
    <property type="entry name" value="PAS domain"/>
    <property type="match status" value="1"/>
</dbReference>
<evidence type="ECO:0000256" key="5">
    <source>
        <dbReference type="ARBA" id="ARBA00022737"/>
    </source>
</evidence>
<dbReference type="EC" id="2.7.13.3" evidence="2"/>
<dbReference type="GO" id="GO:0004673">
    <property type="term" value="F:protein histidine kinase activity"/>
    <property type="evidence" value="ECO:0007669"/>
    <property type="project" value="UniProtKB-EC"/>
</dbReference>
<dbReference type="PANTHER" id="PTHR41523">
    <property type="entry name" value="TWO-COMPONENT SYSTEM SENSOR PROTEIN"/>
    <property type="match status" value="1"/>
</dbReference>
<dbReference type="SUPFAM" id="SSF55874">
    <property type="entry name" value="ATPase domain of HSP90 chaperone/DNA topoisomerase II/histidine kinase"/>
    <property type="match status" value="1"/>
</dbReference>
<name>A0A258FGT3_9CAUL</name>
<dbReference type="SMART" id="SM00911">
    <property type="entry name" value="HWE_HK"/>
    <property type="match status" value="1"/>
</dbReference>
<dbReference type="PROSITE" id="PS50113">
    <property type="entry name" value="PAC"/>
    <property type="match status" value="1"/>
</dbReference>
<dbReference type="AlphaFoldDB" id="A0A258FGT3"/>
<evidence type="ECO:0000256" key="7">
    <source>
        <dbReference type="ARBA" id="ARBA00022777"/>
    </source>
</evidence>
<dbReference type="InterPro" id="IPR036890">
    <property type="entry name" value="HATPase_C_sf"/>
</dbReference>
<sequence>MFRNLPSGDGAYLRSAMSKNTGSGVPVIIDCLKTIGLDGTLQAMDHDGQCLMEIDDFADVSGKLWASLWPVESQFLVSASLHQAAEGKVARFSADCPTAKGTMKSWEVAVTPIRNAEGEIIALQSLSQDVTRRERDRRETAIVSRELSHRIKNLFAVVDSLIHLSGRTDASSRPFVDGLRERLKGLGRAIAYIHPMDDEDVASAPRTLKGLIAALVAPYEAAGAHISVAGDDADVSQSAVTSVAMVLNELATNAVKYGALRDGNGTLSIRLARRSSTITLEWVEHGLDLSSGTAKPGFGTSLLDRTVKYQLGGAIERDWASDGLTVRLEIPLKRLADA</sequence>
<keyword evidence="3" id="KW-0597">Phosphoprotein</keyword>
<accession>A0A258FGT3</accession>
<dbReference type="EMBL" id="NCEB01000033">
    <property type="protein sequence ID" value="OYX31319.1"/>
    <property type="molecule type" value="Genomic_DNA"/>
</dbReference>
<keyword evidence="5" id="KW-0677">Repeat</keyword>
<keyword evidence="7" id="KW-0418">Kinase</keyword>
<evidence type="ECO:0000256" key="6">
    <source>
        <dbReference type="ARBA" id="ARBA00022741"/>
    </source>
</evidence>
<dbReference type="InterPro" id="IPR035965">
    <property type="entry name" value="PAS-like_dom_sf"/>
</dbReference>
<evidence type="ECO:0000256" key="1">
    <source>
        <dbReference type="ARBA" id="ARBA00000085"/>
    </source>
</evidence>
<dbReference type="PANTHER" id="PTHR41523:SF8">
    <property type="entry name" value="ETHYLENE RESPONSE SENSOR PROTEIN"/>
    <property type="match status" value="1"/>
</dbReference>
<reference evidence="10 11" key="1">
    <citation type="submission" date="2017-03" db="EMBL/GenBank/DDBJ databases">
        <title>Lifting the veil on microbial sulfur biogeochemistry in mining wastewaters.</title>
        <authorList>
            <person name="Kantor R.S."/>
            <person name="Colenbrander Nelson T."/>
            <person name="Marshall S."/>
            <person name="Bennett D."/>
            <person name="Apte S."/>
            <person name="Camacho D."/>
            <person name="Thomas B.C."/>
            <person name="Warren L.A."/>
            <person name="Banfield J.F."/>
        </authorList>
    </citation>
    <scope>NUCLEOTIDE SEQUENCE [LARGE SCALE GENOMIC DNA]</scope>
    <source>
        <strain evidence="10">32-69-9</strain>
    </source>
</reference>
<evidence type="ECO:0000259" key="9">
    <source>
        <dbReference type="PROSITE" id="PS50113"/>
    </source>
</evidence>